<dbReference type="Proteomes" id="UP000237229">
    <property type="component" value="Unassembled WGS sequence"/>
</dbReference>
<organism evidence="2 3">
    <name type="scientific">Avibacterium endocarditidis</name>
    <dbReference type="NCBI Taxonomy" id="380674"/>
    <lineage>
        <taxon>Bacteria</taxon>
        <taxon>Pseudomonadati</taxon>
        <taxon>Pseudomonadota</taxon>
        <taxon>Gammaproteobacteria</taxon>
        <taxon>Pasteurellales</taxon>
        <taxon>Pasteurellaceae</taxon>
        <taxon>Avibacterium</taxon>
    </lineage>
</organism>
<evidence type="ECO:0000313" key="2">
    <source>
        <dbReference type="EMBL" id="POY41609.1"/>
    </source>
</evidence>
<keyword evidence="1" id="KW-0812">Transmembrane</keyword>
<keyword evidence="1" id="KW-1133">Transmembrane helix</keyword>
<feature type="transmembrane region" description="Helical" evidence="1">
    <location>
        <begin position="48"/>
        <end position="69"/>
    </location>
</feature>
<comment type="caution">
    <text evidence="2">The sequence shown here is derived from an EMBL/GenBank/DDBJ whole genome shotgun (WGS) entry which is preliminary data.</text>
</comment>
<keyword evidence="3" id="KW-1185">Reference proteome</keyword>
<evidence type="ECO:0000256" key="1">
    <source>
        <dbReference type="SAM" id="Phobius"/>
    </source>
</evidence>
<protein>
    <recommendedName>
        <fullName evidence="4">Hemophilus-specific protein</fullName>
    </recommendedName>
</protein>
<accession>A0ABX4ZQ33</accession>
<sequence>MTTNDLLNLYRLEKSTSDFYEDWRAGAAFIWFAIVSIPKLFDLPCLKYYSFALWIVTILTLIAIFFFHFQHHQASKRMDQIMKMLLVKNP</sequence>
<proteinExistence type="predicted"/>
<gene>
    <name evidence="2" type="ORF">C3Z13_11135</name>
</gene>
<name>A0ABX4ZQ33_9PAST</name>
<reference evidence="2 3" key="1">
    <citation type="submission" date="2018-02" db="EMBL/GenBank/DDBJ databases">
        <title>Classification genera of Pasteurellaceae by whole genome sequence comparison.</title>
        <authorList>
            <person name="Christensen H."/>
        </authorList>
    </citation>
    <scope>NUCLEOTIDE SEQUENCE [LARGE SCALE GENOMIC DNA]</scope>
    <source>
        <strain evidence="2 3">20186H4H1</strain>
    </source>
</reference>
<evidence type="ECO:0000313" key="3">
    <source>
        <dbReference type="Proteomes" id="UP000237229"/>
    </source>
</evidence>
<keyword evidence="1" id="KW-0472">Membrane</keyword>
<dbReference type="RefSeq" id="WP_103855951.1">
    <property type="nucleotide sequence ID" value="NZ_JBMMGM010000012.1"/>
</dbReference>
<evidence type="ECO:0008006" key="4">
    <source>
        <dbReference type="Google" id="ProtNLM"/>
    </source>
</evidence>
<dbReference type="EMBL" id="PQVI01000152">
    <property type="protein sequence ID" value="POY41609.1"/>
    <property type="molecule type" value="Genomic_DNA"/>
</dbReference>